<keyword evidence="2" id="KW-0812">Transmembrane</keyword>
<reference evidence="4" key="1">
    <citation type="submission" date="2017-01" db="EMBL/GenBank/DDBJ databases">
        <title>Comparative genomics of anhydrobiosis in the tardigrade Hypsibius dujardini.</title>
        <authorList>
            <person name="Yoshida Y."/>
            <person name="Koutsovoulos G."/>
            <person name="Laetsch D."/>
            <person name="Stevens L."/>
            <person name="Kumar S."/>
            <person name="Horikawa D."/>
            <person name="Ishino K."/>
            <person name="Komine S."/>
            <person name="Tomita M."/>
            <person name="Blaxter M."/>
            <person name="Arakawa K."/>
        </authorList>
    </citation>
    <scope>NUCLEOTIDE SEQUENCE [LARGE SCALE GENOMIC DNA]</scope>
    <source>
        <strain evidence="4">Z151</strain>
    </source>
</reference>
<organism evidence="3 4">
    <name type="scientific">Hypsibius exemplaris</name>
    <name type="common">Freshwater tardigrade</name>
    <dbReference type="NCBI Taxonomy" id="2072580"/>
    <lineage>
        <taxon>Eukaryota</taxon>
        <taxon>Metazoa</taxon>
        <taxon>Ecdysozoa</taxon>
        <taxon>Tardigrada</taxon>
        <taxon>Eutardigrada</taxon>
        <taxon>Parachela</taxon>
        <taxon>Hypsibioidea</taxon>
        <taxon>Hypsibiidae</taxon>
        <taxon>Hypsibius</taxon>
    </lineage>
</organism>
<keyword evidence="4" id="KW-1185">Reference proteome</keyword>
<dbReference type="EMBL" id="MTYJ01000027">
    <property type="protein sequence ID" value="OQV20844.1"/>
    <property type="molecule type" value="Genomic_DNA"/>
</dbReference>
<feature type="transmembrane region" description="Helical" evidence="2">
    <location>
        <begin position="15"/>
        <end position="33"/>
    </location>
</feature>
<keyword evidence="2" id="KW-0472">Membrane</keyword>
<proteinExistence type="predicted"/>
<evidence type="ECO:0000313" key="4">
    <source>
        <dbReference type="Proteomes" id="UP000192578"/>
    </source>
</evidence>
<accession>A0A1W0X044</accession>
<dbReference type="AlphaFoldDB" id="A0A1W0X044"/>
<comment type="caution">
    <text evidence="3">The sequence shown here is derived from an EMBL/GenBank/DDBJ whole genome shotgun (WGS) entry which is preliminary data.</text>
</comment>
<evidence type="ECO:0000256" key="2">
    <source>
        <dbReference type="SAM" id="Phobius"/>
    </source>
</evidence>
<protein>
    <submittedName>
        <fullName evidence="3">Uncharacterized protein</fullName>
    </submittedName>
</protein>
<name>A0A1W0X044_HYPEX</name>
<sequence>MNSTDRQPCCKPRLTGVYATMVTLLVVVIVSNWQRHRSRSKRAAQTNPLHHQSRAKRLADAKRSLIMQQQRRRRVESQRTVRPVIDPTGKRQTDLGDAQSKHKTFLLYFRSSSGQSTLF</sequence>
<evidence type="ECO:0000256" key="1">
    <source>
        <dbReference type="SAM" id="MobiDB-lite"/>
    </source>
</evidence>
<keyword evidence="2" id="KW-1133">Transmembrane helix</keyword>
<evidence type="ECO:0000313" key="3">
    <source>
        <dbReference type="EMBL" id="OQV20844.1"/>
    </source>
</evidence>
<dbReference type="Proteomes" id="UP000192578">
    <property type="component" value="Unassembled WGS sequence"/>
</dbReference>
<feature type="region of interest" description="Disordered" evidence="1">
    <location>
        <begin position="37"/>
        <end position="97"/>
    </location>
</feature>
<gene>
    <name evidence="3" type="ORF">BV898_05187</name>
</gene>